<proteinExistence type="predicted"/>
<protein>
    <submittedName>
        <fullName evidence="2">Uncharacterized protein</fullName>
    </submittedName>
</protein>
<comment type="caution">
    <text evidence="2">The sequence shown here is derived from an EMBL/GenBank/DDBJ whole genome shotgun (WGS) entry which is preliminary data.</text>
</comment>
<gene>
    <name evidence="2" type="ORF">NC653_003109</name>
</gene>
<feature type="region of interest" description="Disordered" evidence="1">
    <location>
        <begin position="14"/>
        <end position="39"/>
    </location>
</feature>
<dbReference type="AlphaFoldDB" id="A0AAD6WK52"/>
<reference evidence="2 3" key="1">
    <citation type="journal article" date="2023" name="Mol. Ecol. Resour.">
        <title>Chromosome-level genome assembly of a triploid poplar Populus alba 'Berolinensis'.</title>
        <authorList>
            <person name="Chen S."/>
            <person name="Yu Y."/>
            <person name="Wang X."/>
            <person name="Wang S."/>
            <person name="Zhang T."/>
            <person name="Zhou Y."/>
            <person name="He R."/>
            <person name="Meng N."/>
            <person name="Wang Y."/>
            <person name="Liu W."/>
            <person name="Liu Z."/>
            <person name="Liu J."/>
            <person name="Guo Q."/>
            <person name="Huang H."/>
            <person name="Sederoff R.R."/>
            <person name="Wang G."/>
            <person name="Qu G."/>
            <person name="Chen S."/>
        </authorList>
    </citation>
    <scope>NUCLEOTIDE SEQUENCE [LARGE SCALE GENOMIC DNA]</scope>
    <source>
        <strain evidence="2">SC-2020</strain>
    </source>
</reference>
<evidence type="ECO:0000256" key="1">
    <source>
        <dbReference type="SAM" id="MobiDB-lite"/>
    </source>
</evidence>
<dbReference type="EMBL" id="JAQIZT010000001">
    <property type="protein sequence ID" value="KAJ7013314.1"/>
    <property type="molecule type" value="Genomic_DNA"/>
</dbReference>
<evidence type="ECO:0000313" key="2">
    <source>
        <dbReference type="EMBL" id="KAJ7013314.1"/>
    </source>
</evidence>
<keyword evidence="3" id="KW-1185">Reference proteome</keyword>
<organism evidence="2 3">
    <name type="scientific">Populus alba x Populus x berolinensis</name>
    <dbReference type="NCBI Taxonomy" id="444605"/>
    <lineage>
        <taxon>Eukaryota</taxon>
        <taxon>Viridiplantae</taxon>
        <taxon>Streptophyta</taxon>
        <taxon>Embryophyta</taxon>
        <taxon>Tracheophyta</taxon>
        <taxon>Spermatophyta</taxon>
        <taxon>Magnoliopsida</taxon>
        <taxon>eudicotyledons</taxon>
        <taxon>Gunneridae</taxon>
        <taxon>Pentapetalae</taxon>
        <taxon>rosids</taxon>
        <taxon>fabids</taxon>
        <taxon>Malpighiales</taxon>
        <taxon>Salicaceae</taxon>
        <taxon>Saliceae</taxon>
        <taxon>Populus</taxon>
    </lineage>
</organism>
<evidence type="ECO:0000313" key="3">
    <source>
        <dbReference type="Proteomes" id="UP001164929"/>
    </source>
</evidence>
<name>A0AAD6WK52_9ROSI</name>
<accession>A0AAD6WK52</accession>
<sequence length="69" mass="7705">MDGCLKELVAERDKKGISDSESMTARSRGLRLRSSGDKSEGIVPARQQLLRIDAAWQFPKGLFLLKIMV</sequence>
<dbReference type="Proteomes" id="UP001164929">
    <property type="component" value="Chromosome 1"/>
</dbReference>